<dbReference type="EMBL" id="JAWDGP010004169">
    <property type="protein sequence ID" value="KAK3767259.1"/>
    <property type="molecule type" value="Genomic_DNA"/>
</dbReference>
<evidence type="ECO:0000313" key="3">
    <source>
        <dbReference type="Proteomes" id="UP001283361"/>
    </source>
</evidence>
<accession>A0AAE0ZD54</accession>
<evidence type="ECO:0000256" key="1">
    <source>
        <dbReference type="SAM" id="MobiDB-lite"/>
    </source>
</evidence>
<feature type="compositionally biased region" description="Polar residues" evidence="1">
    <location>
        <begin position="1"/>
        <end position="10"/>
    </location>
</feature>
<evidence type="ECO:0000313" key="2">
    <source>
        <dbReference type="EMBL" id="KAK3767259.1"/>
    </source>
</evidence>
<sequence length="367" mass="42072">MADRNSMTSEDGSKQERKAMTSAERMRRYREKQKKMNPNFSSEESARIERIRKKRLADNPGAERLKSGETSAKHRSKKRKMETVSSATCTTPGGGFRSPQGLGKAVKRLQDVLPRSPNKRNQTIHGLAKSHGVQVENTMNEQLSKTAMSEDVIKLVKEFYVRSNIVYTMLGMKDEITIWTDSKKQKLRKFYLCMYIKEVYRKNAVLTFLRKVVEGLKHSDVGDCFILYTDGPSSEFKNKFTLKIIHEISQILQCEVRRQYFATSHGKGVVDGIGGAAKSAVRKRTKFPMEKAETGDWVFVRYDRKTYPGEVTSVVGADIQVSVMRPTFSGNWKWPDRIFYNQLDIVQKISPPVPVDSRGQFRFEEKI</sequence>
<dbReference type="Proteomes" id="UP001283361">
    <property type="component" value="Unassembled WGS sequence"/>
</dbReference>
<dbReference type="PANTHER" id="PTHR46601:SF2">
    <property type="entry name" value="UBIQUITIN-LIKE PROTEASE FAMILY PROFILE DOMAIN-CONTAINING PROTEIN"/>
    <property type="match status" value="1"/>
</dbReference>
<protein>
    <submittedName>
        <fullName evidence="2">Uncharacterized protein</fullName>
    </submittedName>
</protein>
<keyword evidence="3" id="KW-1185">Reference proteome</keyword>
<proteinExistence type="predicted"/>
<comment type="caution">
    <text evidence="2">The sequence shown here is derived from an EMBL/GenBank/DDBJ whole genome shotgun (WGS) entry which is preliminary data.</text>
</comment>
<name>A0AAE0ZD54_9GAST</name>
<dbReference type="PANTHER" id="PTHR46601">
    <property type="entry name" value="ULP_PROTEASE DOMAIN-CONTAINING PROTEIN"/>
    <property type="match status" value="1"/>
</dbReference>
<feature type="region of interest" description="Disordered" evidence="1">
    <location>
        <begin position="1"/>
        <end position="101"/>
    </location>
</feature>
<dbReference type="AlphaFoldDB" id="A0AAE0ZD54"/>
<gene>
    <name evidence="2" type="ORF">RRG08_061675</name>
</gene>
<reference evidence="2" key="1">
    <citation type="journal article" date="2023" name="G3 (Bethesda)">
        <title>A reference genome for the long-term kleptoplast-retaining sea slug Elysia crispata morphotype clarki.</title>
        <authorList>
            <person name="Eastman K.E."/>
            <person name="Pendleton A.L."/>
            <person name="Shaikh M.A."/>
            <person name="Suttiyut T."/>
            <person name="Ogas R."/>
            <person name="Tomko P."/>
            <person name="Gavelis G."/>
            <person name="Widhalm J.R."/>
            <person name="Wisecaver J.H."/>
        </authorList>
    </citation>
    <scope>NUCLEOTIDE SEQUENCE</scope>
    <source>
        <strain evidence="2">ECLA1</strain>
    </source>
</reference>
<organism evidence="2 3">
    <name type="scientific">Elysia crispata</name>
    <name type="common">lettuce slug</name>
    <dbReference type="NCBI Taxonomy" id="231223"/>
    <lineage>
        <taxon>Eukaryota</taxon>
        <taxon>Metazoa</taxon>
        <taxon>Spiralia</taxon>
        <taxon>Lophotrochozoa</taxon>
        <taxon>Mollusca</taxon>
        <taxon>Gastropoda</taxon>
        <taxon>Heterobranchia</taxon>
        <taxon>Euthyneura</taxon>
        <taxon>Panpulmonata</taxon>
        <taxon>Sacoglossa</taxon>
        <taxon>Placobranchoidea</taxon>
        <taxon>Plakobranchidae</taxon>
        <taxon>Elysia</taxon>
    </lineage>
</organism>